<feature type="compositionally biased region" description="Basic residues" evidence="1">
    <location>
        <begin position="1"/>
        <end position="10"/>
    </location>
</feature>
<gene>
    <name evidence="2" type="ORF">DPX16_16024</name>
</gene>
<dbReference type="EMBL" id="RJVU01026577">
    <property type="protein sequence ID" value="ROL49698.1"/>
    <property type="molecule type" value="Genomic_DNA"/>
</dbReference>
<accession>A0A3N0YVG0</accession>
<reference evidence="2 3" key="1">
    <citation type="submission" date="2018-10" db="EMBL/GenBank/DDBJ databases">
        <title>Genome assembly for a Yunnan-Guizhou Plateau 3E fish, Anabarilius grahami (Regan), and its evolutionary and genetic applications.</title>
        <authorList>
            <person name="Jiang W."/>
        </authorList>
    </citation>
    <scope>NUCLEOTIDE SEQUENCE [LARGE SCALE GENOMIC DNA]</scope>
    <source>
        <strain evidence="2">AG-KIZ</strain>
        <tissue evidence="2">Muscle</tissue>
    </source>
</reference>
<organism evidence="2 3">
    <name type="scientific">Anabarilius grahami</name>
    <name type="common">Kanglang fish</name>
    <name type="synonym">Barilius grahami</name>
    <dbReference type="NCBI Taxonomy" id="495550"/>
    <lineage>
        <taxon>Eukaryota</taxon>
        <taxon>Metazoa</taxon>
        <taxon>Chordata</taxon>
        <taxon>Craniata</taxon>
        <taxon>Vertebrata</taxon>
        <taxon>Euteleostomi</taxon>
        <taxon>Actinopterygii</taxon>
        <taxon>Neopterygii</taxon>
        <taxon>Teleostei</taxon>
        <taxon>Ostariophysi</taxon>
        <taxon>Cypriniformes</taxon>
        <taxon>Xenocyprididae</taxon>
        <taxon>Xenocypridinae</taxon>
        <taxon>Xenocypridinae incertae sedis</taxon>
        <taxon>Anabarilius</taxon>
    </lineage>
</organism>
<evidence type="ECO:0000313" key="3">
    <source>
        <dbReference type="Proteomes" id="UP000281406"/>
    </source>
</evidence>
<dbReference type="Proteomes" id="UP000281406">
    <property type="component" value="Unassembled WGS sequence"/>
</dbReference>
<feature type="compositionally biased region" description="Polar residues" evidence="1">
    <location>
        <begin position="30"/>
        <end position="42"/>
    </location>
</feature>
<protein>
    <submittedName>
        <fullName evidence="2">Uncharacterized protein</fullName>
    </submittedName>
</protein>
<keyword evidence="3" id="KW-1185">Reference proteome</keyword>
<feature type="compositionally biased region" description="Polar residues" evidence="1">
    <location>
        <begin position="12"/>
        <end position="21"/>
    </location>
</feature>
<evidence type="ECO:0000256" key="1">
    <source>
        <dbReference type="SAM" id="MobiDB-lite"/>
    </source>
</evidence>
<sequence>MKQGKHKIPHQLRQQKPQALAQTLPGAPISSPQRAPITSTQGAPIFPPQGAPMPSRRKRVCPWRTEASDNAGLRQSPSQKLCVEIDNLIEKVQLILNQDSYNHQAPLIATSQLNQGTQSSLQPWSQLTRKRALVNYHQLQLVSVPESK</sequence>
<name>A0A3N0YVG0_ANAGA</name>
<feature type="region of interest" description="Disordered" evidence="1">
    <location>
        <begin position="1"/>
        <end position="59"/>
    </location>
</feature>
<dbReference type="AlphaFoldDB" id="A0A3N0YVG0"/>
<evidence type="ECO:0000313" key="2">
    <source>
        <dbReference type="EMBL" id="ROL49698.1"/>
    </source>
</evidence>
<proteinExistence type="predicted"/>
<comment type="caution">
    <text evidence="2">The sequence shown here is derived from an EMBL/GenBank/DDBJ whole genome shotgun (WGS) entry which is preliminary data.</text>
</comment>